<comment type="function">
    <text evidence="5">Part of a stress-induced multi-chaperone system, it is involved in the recovery of the cell from heat-induced damage, in cooperation with DnaK, DnaJ and GrpE. Acts before DnaK, in the processing of protein aggregates. Protein binding stimulates the ATPase activity; ATP hydrolysis unfolds the denatured protein aggregates, which probably helps expose new hydrophobic binding sites on the surface of ClpB-bound aggregates, contributing to the solubilization and refolding of denatured protein aggregates by DnaK.</text>
</comment>
<dbReference type="Gene3D" id="1.10.1780.10">
    <property type="entry name" value="Clp, N-terminal domain"/>
    <property type="match status" value="1"/>
</dbReference>
<dbReference type="Pfam" id="PF02861">
    <property type="entry name" value="Clp_N"/>
    <property type="match status" value="1"/>
</dbReference>
<keyword evidence="4 7" id="KW-0143">Chaperone</keyword>
<keyword evidence="2 7" id="KW-0547">Nucleotide-binding</keyword>
<organism evidence="10 13">
    <name type="scientific">Enterococcus faecium</name>
    <name type="common">Streptococcus faecium</name>
    <dbReference type="NCBI Taxonomy" id="1352"/>
    <lineage>
        <taxon>Bacteria</taxon>
        <taxon>Bacillati</taxon>
        <taxon>Bacillota</taxon>
        <taxon>Bacilli</taxon>
        <taxon>Lactobacillales</taxon>
        <taxon>Enterococcaceae</taxon>
        <taxon>Enterococcus</taxon>
    </lineage>
</organism>
<keyword evidence="10" id="KW-0645">Protease</keyword>
<dbReference type="FunFam" id="3.40.50.300:FF:000025">
    <property type="entry name" value="ATP-dependent Clp protease subunit"/>
    <property type="match status" value="1"/>
</dbReference>
<dbReference type="SMART" id="SM01086">
    <property type="entry name" value="ClpB_D2-small"/>
    <property type="match status" value="1"/>
</dbReference>
<dbReference type="InterPro" id="IPR004176">
    <property type="entry name" value="Clp_R_N"/>
</dbReference>
<evidence type="ECO:0000313" key="10">
    <source>
        <dbReference type="EMBL" id="KWX17669.1"/>
    </source>
</evidence>
<keyword evidence="3 7" id="KW-0067">ATP-binding</keyword>
<dbReference type="PANTHER" id="PTHR11638:SF18">
    <property type="entry name" value="HEAT SHOCK PROTEIN 104"/>
    <property type="match status" value="1"/>
</dbReference>
<evidence type="ECO:0000256" key="1">
    <source>
        <dbReference type="ARBA" id="ARBA00022737"/>
    </source>
</evidence>
<dbReference type="EMBL" id="LEQJ01000017">
    <property type="protein sequence ID" value="RBS28003.1"/>
    <property type="molecule type" value="Genomic_DNA"/>
</dbReference>
<dbReference type="RefSeq" id="WP_002299386.1">
    <property type="nucleotide sequence ID" value="NZ_AP019394.1"/>
</dbReference>
<feature type="domain" description="UVR" evidence="8">
    <location>
        <begin position="431"/>
        <end position="466"/>
    </location>
</feature>
<dbReference type="InterPro" id="IPR028299">
    <property type="entry name" value="ClpA/B_CS2"/>
</dbReference>
<dbReference type="PROSITE" id="PS50151">
    <property type="entry name" value="UVR"/>
    <property type="match status" value="1"/>
</dbReference>
<dbReference type="SMART" id="SM00382">
    <property type="entry name" value="AAA"/>
    <property type="match status" value="2"/>
</dbReference>
<dbReference type="AlphaFoldDB" id="A0A132P5S9"/>
<evidence type="ECO:0000256" key="7">
    <source>
        <dbReference type="RuleBase" id="RU004432"/>
    </source>
</evidence>
<dbReference type="PROSITE" id="PS00870">
    <property type="entry name" value="CLPAB_1"/>
    <property type="match status" value="1"/>
</dbReference>
<dbReference type="Pfam" id="PF00004">
    <property type="entry name" value="AAA"/>
    <property type="match status" value="1"/>
</dbReference>
<protein>
    <submittedName>
        <fullName evidence="10 12">ATP-dependent Clp protease ATP-binding subunit</fullName>
    </submittedName>
</protein>
<dbReference type="Pfam" id="PF10431">
    <property type="entry name" value="ClpB_D2-small"/>
    <property type="match status" value="1"/>
</dbReference>
<dbReference type="InterPro" id="IPR019489">
    <property type="entry name" value="Clp_ATPase_C"/>
</dbReference>
<dbReference type="InterPro" id="IPR003959">
    <property type="entry name" value="ATPase_AAA_core"/>
</dbReference>
<dbReference type="InterPro" id="IPR001270">
    <property type="entry name" value="ClpA/B"/>
</dbReference>
<comment type="caution">
    <text evidence="10">The sequence shown here is derived from an EMBL/GenBank/DDBJ whole genome shotgun (WGS) entry which is preliminary data.</text>
</comment>
<dbReference type="GO" id="GO:0005524">
    <property type="term" value="F:ATP binding"/>
    <property type="evidence" value="ECO:0007669"/>
    <property type="project" value="UniProtKB-KW"/>
</dbReference>
<dbReference type="Gene3D" id="4.10.860.10">
    <property type="entry name" value="UVR domain"/>
    <property type="match status" value="1"/>
</dbReference>
<dbReference type="EMBL" id="PJVH01000040">
    <property type="protein sequence ID" value="RXU85769.1"/>
    <property type="molecule type" value="Genomic_DNA"/>
</dbReference>
<dbReference type="GO" id="GO:0016887">
    <property type="term" value="F:ATP hydrolysis activity"/>
    <property type="evidence" value="ECO:0007669"/>
    <property type="project" value="InterPro"/>
</dbReference>
<dbReference type="FunFam" id="3.40.50.300:FF:000010">
    <property type="entry name" value="Chaperone clpB 1, putative"/>
    <property type="match status" value="1"/>
</dbReference>
<dbReference type="SUPFAM" id="SSF52540">
    <property type="entry name" value="P-loop containing nucleoside triphosphate hydrolases"/>
    <property type="match status" value="2"/>
</dbReference>
<dbReference type="CDD" id="cd00009">
    <property type="entry name" value="AAA"/>
    <property type="match status" value="1"/>
</dbReference>
<dbReference type="InterPro" id="IPR003593">
    <property type="entry name" value="AAA+_ATPase"/>
</dbReference>
<dbReference type="InterPro" id="IPR018368">
    <property type="entry name" value="ClpA/B_CS1"/>
</dbReference>
<proteinExistence type="inferred from homology"/>
<dbReference type="InterPro" id="IPR050130">
    <property type="entry name" value="ClpA_ClpB"/>
</dbReference>
<dbReference type="InterPro" id="IPR036628">
    <property type="entry name" value="Clp_N_dom_sf"/>
</dbReference>
<evidence type="ECO:0000259" key="8">
    <source>
        <dbReference type="PROSITE" id="PS50151"/>
    </source>
</evidence>
<evidence type="ECO:0000313" key="13">
    <source>
        <dbReference type="Proteomes" id="UP000070452"/>
    </source>
</evidence>
<comment type="similarity">
    <text evidence="7">Belongs to the ClpA/ClpB family.</text>
</comment>
<dbReference type="Pfam" id="PF07724">
    <property type="entry name" value="AAA_2"/>
    <property type="match status" value="1"/>
</dbReference>
<dbReference type="Proteomes" id="UP000253144">
    <property type="component" value="Unassembled WGS sequence"/>
</dbReference>
<evidence type="ECO:0000256" key="3">
    <source>
        <dbReference type="ARBA" id="ARBA00022840"/>
    </source>
</evidence>
<evidence type="ECO:0000256" key="5">
    <source>
        <dbReference type="ARBA" id="ARBA00025613"/>
    </source>
</evidence>
<dbReference type="CDD" id="cd19499">
    <property type="entry name" value="RecA-like_ClpB_Hsp104-like"/>
    <property type="match status" value="1"/>
</dbReference>
<dbReference type="PANTHER" id="PTHR11638">
    <property type="entry name" value="ATP-DEPENDENT CLP PROTEASE"/>
    <property type="match status" value="1"/>
</dbReference>
<dbReference type="GO" id="GO:0008233">
    <property type="term" value="F:peptidase activity"/>
    <property type="evidence" value="ECO:0007669"/>
    <property type="project" value="UniProtKB-KW"/>
</dbReference>
<dbReference type="PRINTS" id="PR00300">
    <property type="entry name" value="CLPPROTEASEA"/>
</dbReference>
<dbReference type="EMBL" id="LRHK01000001">
    <property type="protein sequence ID" value="KWX17669.1"/>
    <property type="molecule type" value="Genomic_DNA"/>
</dbReference>
<dbReference type="PATRIC" id="fig|1352.770.peg.194"/>
<evidence type="ECO:0000256" key="2">
    <source>
        <dbReference type="ARBA" id="ARBA00022741"/>
    </source>
</evidence>
<evidence type="ECO:0000256" key="4">
    <source>
        <dbReference type="ARBA" id="ARBA00023186"/>
    </source>
</evidence>
<reference evidence="10 13" key="2">
    <citation type="submission" date="2016-01" db="EMBL/GenBank/DDBJ databases">
        <title>Molecular Mechanisms for transfer of large genomic segments between Enterococcus faecium strains.</title>
        <authorList>
            <person name="Garcia-Solache M.A."/>
            <person name="Lebreton F."/>
            <person name="Mclaughlin R.E."/>
            <person name="Whiteaker J.D."/>
            <person name="Gilmore M.S."/>
            <person name="Rice L.B."/>
        </authorList>
    </citation>
    <scope>NUCLEOTIDE SEQUENCE [LARGE SCALE GENOMIC DNA]</scope>
    <source>
        <strain evidence="10 13">D344RRF x C68</strain>
    </source>
</reference>
<dbReference type="PROSITE" id="PS00871">
    <property type="entry name" value="CLPAB_2"/>
    <property type="match status" value="1"/>
</dbReference>
<dbReference type="Pfam" id="PF17871">
    <property type="entry name" value="AAA_lid_9"/>
    <property type="match status" value="1"/>
</dbReference>
<dbReference type="Gene3D" id="1.10.8.60">
    <property type="match status" value="2"/>
</dbReference>
<reference evidence="12 15" key="3">
    <citation type="submission" date="2017-12" db="EMBL/GenBank/DDBJ databases">
        <title>A pool of 800 enterococci isolated from chicken carcass rinse samples from New Zealand.</title>
        <authorList>
            <person name="Zhang J."/>
            <person name="Rogers L."/>
            <person name="Midwinter A."/>
            <person name="French N."/>
        </authorList>
    </citation>
    <scope>NUCLEOTIDE SEQUENCE [LARGE SCALE GENOMIC DNA]</scope>
    <source>
        <strain evidence="12 15">EN697</strain>
    </source>
</reference>
<dbReference type="InterPro" id="IPR041546">
    <property type="entry name" value="ClpA/ClpB_AAA_lid"/>
</dbReference>
<dbReference type="GO" id="GO:0006508">
    <property type="term" value="P:proteolysis"/>
    <property type="evidence" value="ECO:0007669"/>
    <property type="project" value="UniProtKB-KW"/>
</dbReference>
<keyword evidence="10" id="KW-0378">Hydrolase</keyword>
<dbReference type="SUPFAM" id="SSF81923">
    <property type="entry name" value="Double Clp-N motif"/>
    <property type="match status" value="1"/>
</dbReference>
<evidence type="ECO:0000259" key="9">
    <source>
        <dbReference type="PROSITE" id="PS51903"/>
    </source>
</evidence>
<evidence type="ECO:0000313" key="15">
    <source>
        <dbReference type="Proteomes" id="UP000289562"/>
    </source>
</evidence>
<dbReference type="GO" id="GO:0005737">
    <property type="term" value="C:cytoplasm"/>
    <property type="evidence" value="ECO:0007669"/>
    <property type="project" value="TreeGrafter"/>
</dbReference>
<dbReference type="InterPro" id="IPR027417">
    <property type="entry name" value="P-loop_NTPase"/>
</dbReference>
<dbReference type="Proteomes" id="UP000070452">
    <property type="component" value="Unassembled WGS sequence"/>
</dbReference>
<evidence type="ECO:0000256" key="6">
    <source>
        <dbReference type="PROSITE-ProRule" id="PRU01251"/>
    </source>
</evidence>
<gene>
    <name evidence="10" type="ORF">AWT83_03795</name>
    <name evidence="12" type="ORF">CYQ77_10865</name>
    <name evidence="11" type="ORF">EB12_02485</name>
</gene>
<feature type="domain" description="Clp R" evidence="9">
    <location>
        <begin position="1"/>
        <end position="150"/>
    </location>
</feature>
<dbReference type="GO" id="GO:0034605">
    <property type="term" value="P:cellular response to heat"/>
    <property type="evidence" value="ECO:0007669"/>
    <property type="project" value="TreeGrafter"/>
</dbReference>
<keyword evidence="1 6" id="KW-0677">Repeat</keyword>
<evidence type="ECO:0000313" key="11">
    <source>
        <dbReference type="EMBL" id="RBS28003.1"/>
    </source>
</evidence>
<dbReference type="PROSITE" id="PS51903">
    <property type="entry name" value="CLP_R"/>
    <property type="match status" value="1"/>
</dbReference>
<accession>A0A132P5S9</accession>
<dbReference type="Proteomes" id="UP000289562">
    <property type="component" value="Unassembled WGS sequence"/>
</dbReference>
<sequence length="830" mass="92789">MEELFTERAQAVLEIAQEEAKRLKHQSVSSEHVLLALVVEQNGIAGKVLREMDLNETEIYEEIEHLIGYGGIRSYPKGVFLPYSPRMKQVFALASSEVKKTGSQKVGTEHILMSLLKDESIMATRIMINLGISLSKARQVLKQKMGLAGDSAGKGMNRRRNVNVQDKRQTPQGTPTLDSLARDLTKLAKENKLDPVVGRSREVKRLIQILSRRTKNNPVLVGEPGVGKTAIAEGLAQKIILGEVPEDMQEKRLMMLDMGSLVAGTKYRGEFEDRMKKVIDEIYNDGQVILFIDELHTLIGAGGAEGAIDASNILKPALARGELQTIGATTLDEYQKYIEKDSALERRFARIQVDEPTPEEAEVILQGLRTRYEEHHGVEITDEAVRAAVNLSVRYITSRQLPDKAIDLIDESAAKVRLDQTDHLTKSTVIKLEIDELVQEKEAAIQKQDFENAAQLRRQEKVLRKKLQKVSAIEAKQEQGYSDRVTEEDVATVVSEWTGVPLQQLEKKESERLLELEGLLHERVVGQDEAVKAVSRAIRRARSGLKDPDRPIGSFMFLGPTGVGKTELAKALSEVMFGSEDALIRVDMSEFMEKYSTSRLIGSPPGYVGYDEGGQLTEKIRQKPYSVILLDEVEKAHPDVFNLLLQVLDDGHLTDSKGRKVDFRNTIMIMTSNIGATQIREEKNVGFNVQDVTKDHKAMQKRILEELKKAFRPEFLNRIDETVVFHSLSKDEIHTIVQIMSKAIIKRLKEQDIQVKITPSAIDVIGKAGFDPEYGARPIRRALQKEIEDRLSEALLGGEIRLGDHVTVGASKGKITLNVRGPKKETVGSL</sequence>
<dbReference type="InterPro" id="IPR001943">
    <property type="entry name" value="UVR_dom"/>
</dbReference>
<name>A0A132P5S9_ENTFC</name>
<evidence type="ECO:0000313" key="14">
    <source>
        <dbReference type="Proteomes" id="UP000253144"/>
    </source>
</evidence>
<evidence type="ECO:0000313" key="12">
    <source>
        <dbReference type="EMBL" id="RXU85769.1"/>
    </source>
</evidence>
<reference evidence="11 14" key="1">
    <citation type="submission" date="2015-06" db="EMBL/GenBank/DDBJ databases">
        <title>The Genome Sequence of Enterococcus faecium 131EA1.</title>
        <authorList>
            <consortium name="The Broad Institute Genomics Platform"/>
            <consortium name="The Broad Institute Genome Sequencing Center for Infectious Disease"/>
            <person name="Earl A.M."/>
            <person name="Van Tyne D."/>
            <person name="Lebreton F."/>
            <person name="Saavedra J.T."/>
            <person name="Gilmore M.S."/>
            <person name="Manson Mcguire A."/>
            <person name="Clock S."/>
            <person name="Crupain M."/>
            <person name="Rangan U."/>
            <person name="Young S."/>
            <person name="Abouelleil A."/>
            <person name="Cao P."/>
            <person name="Chapman S.B."/>
            <person name="Griggs A."/>
            <person name="Priest M."/>
            <person name="Shea T."/>
            <person name="Wortman J."/>
            <person name="Nusbaum C."/>
            <person name="Birren B."/>
        </authorList>
    </citation>
    <scope>NUCLEOTIDE SEQUENCE [LARGE SCALE GENOMIC DNA]</scope>
    <source>
        <strain evidence="11 14">131EA1</strain>
    </source>
</reference>
<dbReference type="Gene3D" id="3.40.50.300">
    <property type="entry name" value="P-loop containing nucleotide triphosphate hydrolases"/>
    <property type="match status" value="2"/>
</dbReference>